<proteinExistence type="predicted"/>
<keyword evidence="2" id="KW-1185">Reference proteome</keyword>
<evidence type="ECO:0000313" key="2">
    <source>
        <dbReference type="Proteomes" id="UP000503447"/>
    </source>
</evidence>
<protein>
    <submittedName>
        <fullName evidence="1">Uncharacterized protein</fullName>
    </submittedName>
</protein>
<dbReference type="KEGG" id="ftj:FTUN_7547"/>
<dbReference type="InterPro" id="IPR036397">
    <property type="entry name" value="RNaseH_sf"/>
</dbReference>
<name>A0A6M5Z2E2_9BACT</name>
<dbReference type="SUPFAM" id="SSF53098">
    <property type="entry name" value="Ribonuclease H-like"/>
    <property type="match status" value="1"/>
</dbReference>
<organism evidence="1 2">
    <name type="scientific">Frigoriglobus tundricola</name>
    <dbReference type="NCBI Taxonomy" id="2774151"/>
    <lineage>
        <taxon>Bacteria</taxon>
        <taxon>Pseudomonadati</taxon>
        <taxon>Planctomycetota</taxon>
        <taxon>Planctomycetia</taxon>
        <taxon>Gemmatales</taxon>
        <taxon>Gemmataceae</taxon>
        <taxon>Frigoriglobus</taxon>
    </lineage>
</organism>
<reference evidence="2" key="1">
    <citation type="submission" date="2020-05" db="EMBL/GenBank/DDBJ databases">
        <title>Frigoriglobus tundricola gen. nov., sp. nov., a psychrotolerant cellulolytic planctomycete of the family Gemmataceae with two divergent copies of 16S rRNA gene.</title>
        <authorList>
            <person name="Kulichevskaya I.S."/>
            <person name="Ivanova A.A."/>
            <person name="Naumoff D.G."/>
            <person name="Beletsky A.V."/>
            <person name="Rijpstra W.I.C."/>
            <person name="Sinninghe Damste J.S."/>
            <person name="Mardanov A.V."/>
            <person name="Ravin N.V."/>
            <person name="Dedysh S.N."/>
        </authorList>
    </citation>
    <scope>NUCLEOTIDE SEQUENCE [LARGE SCALE GENOMIC DNA]</scope>
    <source>
        <strain evidence="2">PL17</strain>
    </source>
</reference>
<dbReference type="InterPro" id="IPR012337">
    <property type="entry name" value="RNaseH-like_sf"/>
</dbReference>
<evidence type="ECO:0000313" key="1">
    <source>
        <dbReference type="EMBL" id="QJW99924.1"/>
    </source>
</evidence>
<gene>
    <name evidence="1" type="ORF">FTUN_7547</name>
</gene>
<dbReference type="Gene3D" id="3.30.420.10">
    <property type="entry name" value="Ribonuclease H-like superfamily/Ribonuclease H"/>
    <property type="match status" value="1"/>
</dbReference>
<dbReference type="Proteomes" id="UP000503447">
    <property type="component" value="Chromosome"/>
</dbReference>
<dbReference type="GO" id="GO:0003676">
    <property type="term" value="F:nucleic acid binding"/>
    <property type="evidence" value="ECO:0007669"/>
    <property type="project" value="InterPro"/>
</dbReference>
<dbReference type="EMBL" id="CP053452">
    <property type="protein sequence ID" value="QJW99924.1"/>
    <property type="molecule type" value="Genomic_DNA"/>
</dbReference>
<sequence>MNGQYSRRSPPWRGTLLSIEDWSQILHTRGSVEYFATYPGPYVPVLLWTRCQEVERGPAAITAEILTLTRLNGNSSQFDNREPITLRAAK</sequence>
<dbReference type="AlphaFoldDB" id="A0A6M5Z2E2"/>
<accession>A0A6M5Z2E2</accession>